<organism evidence="3 4">
    <name type="scientific">Streptomyces typhae</name>
    <dbReference type="NCBI Taxonomy" id="2681492"/>
    <lineage>
        <taxon>Bacteria</taxon>
        <taxon>Bacillati</taxon>
        <taxon>Actinomycetota</taxon>
        <taxon>Actinomycetes</taxon>
        <taxon>Kitasatosporales</taxon>
        <taxon>Streptomycetaceae</taxon>
        <taxon>Streptomyces</taxon>
    </lineage>
</organism>
<feature type="chain" id="PRO_5027058975" evidence="2">
    <location>
        <begin position="29"/>
        <end position="197"/>
    </location>
</feature>
<feature type="signal peptide" evidence="2">
    <location>
        <begin position="1"/>
        <end position="28"/>
    </location>
</feature>
<evidence type="ECO:0000256" key="1">
    <source>
        <dbReference type="SAM" id="MobiDB-lite"/>
    </source>
</evidence>
<comment type="caution">
    <text evidence="3">The sequence shown here is derived from an EMBL/GenBank/DDBJ whole genome shotgun (WGS) entry which is preliminary data.</text>
</comment>
<dbReference type="EMBL" id="WPNZ01000001">
    <property type="protein sequence ID" value="MVO83340.1"/>
    <property type="molecule type" value="Genomic_DNA"/>
</dbReference>
<evidence type="ECO:0000313" key="3">
    <source>
        <dbReference type="EMBL" id="MVO83340.1"/>
    </source>
</evidence>
<name>A0A6L6WN38_9ACTN</name>
<evidence type="ECO:0000313" key="4">
    <source>
        <dbReference type="Proteomes" id="UP000483802"/>
    </source>
</evidence>
<keyword evidence="2" id="KW-0732">Signal</keyword>
<dbReference type="Proteomes" id="UP000483802">
    <property type="component" value="Unassembled WGS sequence"/>
</dbReference>
<gene>
    <name evidence="3" type="ORF">GPA10_00840</name>
</gene>
<reference evidence="3 4" key="1">
    <citation type="submission" date="2019-11" db="EMBL/GenBank/DDBJ databases">
        <title>Streptomyces typhae sp. nov., a novel endophytic actinomycete isolated from the root of cattail pollen (Typha angustifolia L.).</title>
        <authorList>
            <person name="Peng C."/>
        </authorList>
    </citation>
    <scope>NUCLEOTIDE SEQUENCE [LARGE SCALE GENOMIC DNA]</scope>
    <source>
        <strain evidence="4">p1417</strain>
    </source>
</reference>
<dbReference type="AlphaFoldDB" id="A0A6L6WN38"/>
<accession>A0A6L6WN38</accession>
<proteinExistence type="predicted"/>
<protein>
    <submittedName>
        <fullName evidence="3">Uncharacterized protein</fullName>
    </submittedName>
</protein>
<feature type="region of interest" description="Disordered" evidence="1">
    <location>
        <begin position="26"/>
        <end position="48"/>
    </location>
</feature>
<sequence length="197" mass="21815">MRIRKTASLTVTAALAVGALTAAGPATGAENSAKAKTSTSVMAPSAARGMPTGTVSVAKVKNGGQKVYSANIGVNSRGEQHCKSTSVTMEKVVWDLGKVTRTSARVKSVKVRYYNERKLHVGSAYLHDGSHHEKWRKAWGWQIPKGDVWRTYKINKTVKFAKNKPLNFMLHVQLERANEPMWCAPKVKLYFYLKPNR</sequence>
<keyword evidence="4" id="KW-1185">Reference proteome</keyword>
<evidence type="ECO:0000256" key="2">
    <source>
        <dbReference type="SAM" id="SignalP"/>
    </source>
</evidence>
<dbReference type="RefSeq" id="WP_157163813.1">
    <property type="nucleotide sequence ID" value="NZ_WPNZ01000001.1"/>
</dbReference>